<evidence type="ECO:0000313" key="2">
    <source>
        <dbReference type="Proteomes" id="UP000671868"/>
    </source>
</evidence>
<accession>A0ABX7W4V9</accession>
<dbReference type="RefSeq" id="WP_209537571.1">
    <property type="nucleotide sequence ID" value="NZ_CP053381.1"/>
</dbReference>
<dbReference type="EMBL" id="CP053381">
    <property type="protein sequence ID" value="QTP55419.1"/>
    <property type="molecule type" value="Genomic_DNA"/>
</dbReference>
<keyword evidence="2" id="KW-1185">Reference proteome</keyword>
<name>A0ABX7W4V9_9GAMM</name>
<dbReference type="Proteomes" id="UP000671868">
    <property type="component" value="Chromosome"/>
</dbReference>
<sequence length="55" mass="6375">MAPHDQHVTIRLSADLLQRVEEYRKKLEKVTRQPVTRATAVRALIDAGLEHEQKK</sequence>
<protein>
    <recommendedName>
        <fullName evidence="3">Ribbon-helix-helix protein CopG domain-containing protein</fullName>
    </recommendedName>
</protein>
<gene>
    <name evidence="1" type="ORF">HNO51_12450</name>
</gene>
<proteinExistence type="predicted"/>
<evidence type="ECO:0008006" key="3">
    <source>
        <dbReference type="Google" id="ProtNLM"/>
    </source>
</evidence>
<evidence type="ECO:0000313" key="1">
    <source>
        <dbReference type="EMBL" id="QTP55419.1"/>
    </source>
</evidence>
<reference evidence="1 2" key="1">
    <citation type="journal article" date="2021" name="Front. Microbiol.">
        <title>Aerobic Denitrification and Heterotrophic Sulfur Oxidation in the Genus Halomonas Revealed by Six Novel Species Characterizations and Genome-Based Analysis.</title>
        <authorList>
            <person name="Wang L."/>
            <person name="Shao Z."/>
        </authorList>
    </citation>
    <scope>NUCLEOTIDE SEQUENCE [LARGE SCALE GENOMIC DNA]</scope>
    <source>
        <strain evidence="1 2">MCCC 1A11059</strain>
    </source>
</reference>
<organism evidence="1 2">
    <name type="scientific">Billgrantia sulfidoxydans</name>
    <dbReference type="NCBI Taxonomy" id="2733484"/>
    <lineage>
        <taxon>Bacteria</taxon>
        <taxon>Pseudomonadati</taxon>
        <taxon>Pseudomonadota</taxon>
        <taxon>Gammaproteobacteria</taxon>
        <taxon>Oceanospirillales</taxon>
        <taxon>Halomonadaceae</taxon>
        <taxon>Billgrantia</taxon>
    </lineage>
</organism>